<sequence length="882" mass="98091">MGTFIQLTDLFSWLPVRGARNAEDVIEDTLRRIQNVSLLNPNCGIRVLTIDDSKLRLEIGKSTSIETRFAEIELKSRTSDALLKFEKSRGDFSAKGWVTQPEHFRSSKNAQHLYINGRRVPKSRLTNLVNHVSTLWFGDTDLSAQQELGACGKPRSFRWKSKKFPSFLLSISCPSASYDLIPTEDDITVDFRDWTLPLKLVYEAITHAMTGLNPLLSFNAEEILRRIDSEDFVSSTTMHFPEGINRSAFLHRSPPKPQTDQSSAPTLEHEPPSDSTRNRRSPTPCFEVDGLTDFAESAPPSLKRPRISTGEILSRMAVRSFVAKPSEAPQADHPAPHNLFFPQQEPVVRSPAGSSGIFDEEDGMVGEEPDGGGDSSIEECQESEQEEIGEEELNHARQRVFDFRPEETSRNVARWSCSQAAASSVEEKSPTAGSELISAVPSTRAACERPGAGQRNAGIPDCRLPGLRAIDPAAGKPLTPPRLQSTGTEAVQVTEDETAPSPHRTELSIHPRVSDESKNRPTLWEDRFTPFLEGDPPPPAHMRMSASEPPGSQNHSPSEGCKSSECEGGSEEPVDDEEEEEEEDVVMEDVPTAGQLSASQVLKDQRRSLNFPSFVGSAGASSPLHDKKKNDEFLIAKKDLGRVRLVAQVDEKFLGTLITRGDTGEEVLLAVDQHAADPSPPWWFSPTLLKLSRWGFRFREHGEELKVVEQPDILGRLLDPASTLEKLLGELEEFGSFAGMPLAIREVITSKACRNGIKFGDRLMLSESLHLCERLSQTTFPFFCAHGRPTIFPLASLGEEEERKGTEDEIRKDWLQCKGTEQESGFFSVGTFRPAHCPPVLCCKNQPSAPLFWSLQHLREKLPETLSQWPDRFPRPFQKAES</sequence>
<evidence type="ECO:0000256" key="1">
    <source>
        <dbReference type="SAM" id="MobiDB-lite"/>
    </source>
</evidence>
<dbReference type="SUPFAM" id="SSF54211">
    <property type="entry name" value="Ribosomal protein S5 domain 2-like"/>
    <property type="match status" value="1"/>
</dbReference>
<evidence type="ECO:0000259" key="3">
    <source>
        <dbReference type="SMART" id="SM01340"/>
    </source>
</evidence>
<dbReference type="InterPro" id="IPR013507">
    <property type="entry name" value="DNA_mismatch_S5_2-like"/>
</dbReference>
<dbReference type="PANTHER" id="PTHR10073:SF47">
    <property type="entry name" value="DNA MISMATCH REPAIR PROTEIN MLH3"/>
    <property type="match status" value="1"/>
</dbReference>
<dbReference type="PANTHER" id="PTHR10073">
    <property type="entry name" value="DNA MISMATCH REPAIR PROTEIN MLH, PMS, MUTL"/>
    <property type="match status" value="1"/>
</dbReference>
<accession>A0A0G4FJU5</accession>
<feature type="domain" description="MutL C-terminal dimerisation" evidence="2">
    <location>
        <begin position="645"/>
        <end position="763"/>
    </location>
</feature>
<dbReference type="SUPFAM" id="SSF118116">
    <property type="entry name" value="DNA mismatch repair protein MutL"/>
    <property type="match status" value="1"/>
</dbReference>
<feature type="compositionally biased region" description="Polar residues" evidence="1">
    <location>
        <begin position="482"/>
        <end position="491"/>
    </location>
</feature>
<dbReference type="Gene3D" id="3.30.1540.20">
    <property type="entry name" value="MutL, C-terminal domain, dimerisation subdomain"/>
    <property type="match status" value="1"/>
</dbReference>
<gene>
    <name evidence="4" type="ORF">Cvel_17421</name>
</gene>
<reference evidence="4" key="1">
    <citation type="submission" date="2014-11" db="EMBL/GenBank/DDBJ databases">
        <authorList>
            <person name="Otto D Thomas"/>
            <person name="Naeem Raeece"/>
        </authorList>
    </citation>
    <scope>NUCLEOTIDE SEQUENCE</scope>
</reference>
<feature type="region of interest" description="Disordered" evidence="1">
    <location>
        <begin position="423"/>
        <end position="593"/>
    </location>
</feature>
<dbReference type="InterPro" id="IPR020568">
    <property type="entry name" value="Ribosomal_Su5_D2-typ_SF"/>
</dbReference>
<feature type="compositionally biased region" description="Basic and acidic residues" evidence="1">
    <location>
        <begin position="503"/>
        <end position="528"/>
    </location>
</feature>
<dbReference type="SMART" id="SM00853">
    <property type="entry name" value="MutL_C"/>
    <property type="match status" value="1"/>
</dbReference>
<feature type="region of interest" description="Disordered" evidence="1">
    <location>
        <begin position="367"/>
        <end position="396"/>
    </location>
</feature>
<dbReference type="Gene3D" id="3.30.230.10">
    <property type="match status" value="1"/>
</dbReference>
<feature type="domain" description="DNA mismatch repair protein S5" evidence="3">
    <location>
        <begin position="69"/>
        <end position="210"/>
    </location>
</feature>
<protein>
    <recommendedName>
        <fullName evidence="5">DNA mismatch repair protein S5 domain-containing protein</fullName>
    </recommendedName>
</protein>
<dbReference type="SMART" id="SM01340">
    <property type="entry name" value="DNA_mis_repair"/>
    <property type="match status" value="1"/>
</dbReference>
<dbReference type="CDD" id="cd00782">
    <property type="entry name" value="MutL_Trans"/>
    <property type="match status" value="1"/>
</dbReference>
<dbReference type="InterPro" id="IPR014790">
    <property type="entry name" value="MutL_C"/>
</dbReference>
<dbReference type="InterPro" id="IPR042120">
    <property type="entry name" value="MutL_C_dimsub"/>
</dbReference>
<dbReference type="EMBL" id="CDMZ01000427">
    <property type="protein sequence ID" value="CEM14048.1"/>
    <property type="molecule type" value="Genomic_DNA"/>
</dbReference>
<feature type="compositionally biased region" description="Acidic residues" evidence="1">
    <location>
        <begin position="568"/>
        <end position="587"/>
    </location>
</feature>
<evidence type="ECO:0000259" key="2">
    <source>
        <dbReference type="SMART" id="SM00853"/>
    </source>
</evidence>
<dbReference type="GO" id="GO:0006298">
    <property type="term" value="P:mismatch repair"/>
    <property type="evidence" value="ECO:0007669"/>
    <property type="project" value="InterPro"/>
</dbReference>
<dbReference type="InterPro" id="IPR038973">
    <property type="entry name" value="MutL/Mlh/Pms-like"/>
</dbReference>
<feature type="compositionally biased region" description="Low complexity" evidence="1">
    <location>
        <begin position="556"/>
        <end position="567"/>
    </location>
</feature>
<dbReference type="Pfam" id="PF01119">
    <property type="entry name" value="DNA_mis_repair"/>
    <property type="match status" value="1"/>
</dbReference>
<dbReference type="GO" id="GO:0032300">
    <property type="term" value="C:mismatch repair complex"/>
    <property type="evidence" value="ECO:0007669"/>
    <property type="project" value="InterPro"/>
</dbReference>
<dbReference type="GO" id="GO:0005524">
    <property type="term" value="F:ATP binding"/>
    <property type="evidence" value="ECO:0007669"/>
    <property type="project" value="InterPro"/>
</dbReference>
<dbReference type="GO" id="GO:0016887">
    <property type="term" value="F:ATP hydrolysis activity"/>
    <property type="evidence" value="ECO:0007669"/>
    <property type="project" value="InterPro"/>
</dbReference>
<dbReference type="GO" id="GO:0030983">
    <property type="term" value="F:mismatched DNA binding"/>
    <property type="evidence" value="ECO:0007669"/>
    <property type="project" value="InterPro"/>
</dbReference>
<dbReference type="InterPro" id="IPR037198">
    <property type="entry name" value="MutL_C_sf"/>
</dbReference>
<feature type="compositionally biased region" description="Acidic residues" evidence="1">
    <location>
        <begin position="367"/>
        <end position="391"/>
    </location>
</feature>
<dbReference type="VEuPathDB" id="CryptoDB:Cvel_17421"/>
<evidence type="ECO:0008006" key="5">
    <source>
        <dbReference type="Google" id="ProtNLM"/>
    </source>
</evidence>
<feature type="region of interest" description="Disordered" evidence="1">
    <location>
        <begin position="247"/>
        <end position="308"/>
    </location>
</feature>
<proteinExistence type="predicted"/>
<evidence type="ECO:0000313" key="4">
    <source>
        <dbReference type="EMBL" id="CEM14048.1"/>
    </source>
</evidence>
<dbReference type="AlphaFoldDB" id="A0A0G4FJU5"/>
<name>A0A0G4FJU5_9ALVE</name>
<dbReference type="GO" id="GO:0140664">
    <property type="term" value="F:ATP-dependent DNA damage sensor activity"/>
    <property type="evidence" value="ECO:0007669"/>
    <property type="project" value="InterPro"/>
</dbReference>
<organism evidence="4">
    <name type="scientific">Chromera velia CCMP2878</name>
    <dbReference type="NCBI Taxonomy" id="1169474"/>
    <lineage>
        <taxon>Eukaryota</taxon>
        <taxon>Sar</taxon>
        <taxon>Alveolata</taxon>
        <taxon>Colpodellida</taxon>
        <taxon>Chromeraceae</taxon>
        <taxon>Chromera</taxon>
    </lineage>
</organism>
<dbReference type="InterPro" id="IPR014721">
    <property type="entry name" value="Ribsml_uS5_D2-typ_fold_subgr"/>
</dbReference>